<evidence type="ECO:0000313" key="3">
    <source>
        <dbReference type="Proteomes" id="UP000756427"/>
    </source>
</evidence>
<dbReference type="EMBL" id="JABZXR010000045">
    <property type="protein sequence ID" value="MBF1664464.1"/>
    <property type="molecule type" value="Genomic_DNA"/>
</dbReference>
<name>A0A930PYH0_9MICC</name>
<organism evidence="2 3">
    <name type="scientific">Rothia mucilaginosa</name>
    <dbReference type="NCBI Taxonomy" id="43675"/>
    <lineage>
        <taxon>Bacteria</taxon>
        <taxon>Bacillati</taxon>
        <taxon>Actinomycetota</taxon>
        <taxon>Actinomycetes</taxon>
        <taxon>Micrococcales</taxon>
        <taxon>Micrococcaceae</taxon>
        <taxon>Rothia</taxon>
    </lineage>
</organism>
<gene>
    <name evidence="2" type="ORF">HXO64_07930</name>
</gene>
<accession>A0A930PYH0</accession>
<dbReference type="Proteomes" id="UP000756427">
    <property type="component" value="Unassembled WGS sequence"/>
</dbReference>
<proteinExistence type="predicted"/>
<evidence type="ECO:0000256" key="1">
    <source>
        <dbReference type="SAM" id="MobiDB-lite"/>
    </source>
</evidence>
<feature type="region of interest" description="Disordered" evidence="1">
    <location>
        <begin position="236"/>
        <end position="267"/>
    </location>
</feature>
<evidence type="ECO:0000313" key="2">
    <source>
        <dbReference type="EMBL" id="MBF1664464.1"/>
    </source>
</evidence>
<dbReference type="AlphaFoldDB" id="A0A930PYH0"/>
<reference evidence="2" key="1">
    <citation type="submission" date="2020-04" db="EMBL/GenBank/DDBJ databases">
        <title>Deep metagenomics examines the oral microbiome during advanced dental caries in children, revealing novel taxa and co-occurrences with host molecules.</title>
        <authorList>
            <person name="Baker J.L."/>
            <person name="Morton J.T."/>
            <person name="Dinis M."/>
            <person name="Alvarez R."/>
            <person name="Tran N.C."/>
            <person name="Knight R."/>
            <person name="Edlund A."/>
        </authorList>
    </citation>
    <scope>NUCLEOTIDE SEQUENCE</scope>
    <source>
        <strain evidence="2">JCVI_44_bin.2</strain>
    </source>
</reference>
<comment type="caution">
    <text evidence="2">The sequence shown here is derived from an EMBL/GenBank/DDBJ whole genome shotgun (WGS) entry which is preliminary data.</text>
</comment>
<protein>
    <submittedName>
        <fullName evidence="2">Uncharacterized protein</fullName>
    </submittedName>
</protein>
<dbReference type="RefSeq" id="WP_303976173.1">
    <property type="nucleotide sequence ID" value="NZ_JABZXR010000045.1"/>
</dbReference>
<feature type="compositionally biased region" description="Basic and acidic residues" evidence="1">
    <location>
        <begin position="236"/>
        <end position="253"/>
    </location>
</feature>
<sequence length="267" mass="30253">MSNFSYETLAKLMKRAIDANQLASKPSSQQEFQQLVMSWAELILPCATDKNLQEAFVAVGEGKYGSYKISATVLNQAIDEARRKRVRDWLERSRIAIDFRPPYERELLYTKVFYDHIAGGGSDTAADQHGRQALERADKYYETNKEVTWRDILNKTEASLKAGSFNQPTLALPSAHKKAQYLAAANDFVTMIPEAGHKRQLTTGTKPPSTKDVERPCASQAAVEAVRRKLSLQAVEERRKQERLRQKRDEHFQRITGIDPATVGPQR</sequence>